<dbReference type="GO" id="GO:0071013">
    <property type="term" value="C:catalytic step 2 spliceosome"/>
    <property type="evidence" value="ECO:0007669"/>
    <property type="project" value="TreeGrafter"/>
</dbReference>
<dbReference type="SUPFAM" id="SSF50978">
    <property type="entry name" value="WD40 repeat-like"/>
    <property type="match status" value="1"/>
</dbReference>
<evidence type="ECO:0000256" key="2">
    <source>
        <dbReference type="ARBA" id="ARBA00022737"/>
    </source>
</evidence>
<dbReference type="GO" id="GO:0003723">
    <property type="term" value="F:RNA binding"/>
    <property type="evidence" value="ECO:0007669"/>
    <property type="project" value="TreeGrafter"/>
</dbReference>
<dbReference type="Pfam" id="PF00400">
    <property type="entry name" value="WD40"/>
    <property type="match status" value="5"/>
</dbReference>
<name>A0A9P5MPL2_9AGAM</name>
<dbReference type="PANTHER" id="PTHR44006">
    <property type="entry name" value="U5 SMALL NUCLEAR RIBONUCLEOPROTEIN 40 KDA PROTEIN"/>
    <property type="match status" value="1"/>
</dbReference>
<keyword evidence="2" id="KW-0677">Repeat</keyword>
<dbReference type="InterPro" id="IPR015943">
    <property type="entry name" value="WD40/YVTN_repeat-like_dom_sf"/>
</dbReference>
<evidence type="ECO:0000256" key="4">
    <source>
        <dbReference type="SAM" id="MobiDB-lite"/>
    </source>
</evidence>
<dbReference type="Gene3D" id="2.130.10.10">
    <property type="entry name" value="YVTN repeat-like/Quinoprotein amine dehydrogenase"/>
    <property type="match status" value="1"/>
</dbReference>
<feature type="repeat" description="WD" evidence="3">
    <location>
        <begin position="305"/>
        <end position="330"/>
    </location>
</feature>
<feature type="repeat" description="WD" evidence="3">
    <location>
        <begin position="146"/>
        <end position="182"/>
    </location>
</feature>
<keyword evidence="1 3" id="KW-0853">WD repeat</keyword>
<dbReference type="InterPro" id="IPR001680">
    <property type="entry name" value="WD40_rpt"/>
</dbReference>
<feature type="region of interest" description="Disordered" evidence="4">
    <location>
        <begin position="1"/>
        <end position="36"/>
    </location>
</feature>
<sequence length="369" mass="39504">MAKRAAPQEEGTLIKRARSSEPEANNQQLAISSSNDERQKALIRSVKRTSNLEAPIVSLSGAHAAEILSCRFDPTGQNIAACSADRGISLWRTYPPNSNYGLLSTLHKAPVLDLQWSLFSPLLYSVSADHTLAYTDLTTGQRIRKLRAHREIINSLDRTLAGGAGVELLASASDDGTVRVWEGGDEAGKEPVAVFELGCPVTCVAWSADGATIYAGALDNMIHVLDLRKQEEVSVLSGHADTPTGLAISPNGSYLLSPSFSSQSIIHDIRPFAPSPNRVHRVLSGAPAGFENTLLRGAWSREDGGRRVAVGGADRTVTIWDVESSKILYKLPGHKGTVTAVDFHPKEPIILTASKDGTMLLGEIEPGAL</sequence>
<feature type="repeat" description="WD" evidence="3">
    <location>
        <begin position="331"/>
        <end position="369"/>
    </location>
</feature>
<gene>
    <name evidence="5" type="ORF">DFH94DRAFT_784546</name>
</gene>
<evidence type="ECO:0000256" key="1">
    <source>
        <dbReference type="ARBA" id="ARBA00022574"/>
    </source>
</evidence>
<feature type="compositionally biased region" description="Polar residues" evidence="4">
    <location>
        <begin position="22"/>
        <end position="34"/>
    </location>
</feature>
<proteinExistence type="predicted"/>
<protein>
    <submittedName>
        <fullName evidence="5">WD40 repeat-like protein</fullName>
    </submittedName>
</protein>
<dbReference type="OrthoDB" id="1068471at2759"/>
<reference evidence="5" key="1">
    <citation type="submission" date="2019-10" db="EMBL/GenBank/DDBJ databases">
        <authorList>
            <consortium name="DOE Joint Genome Institute"/>
            <person name="Kuo A."/>
            <person name="Miyauchi S."/>
            <person name="Kiss E."/>
            <person name="Drula E."/>
            <person name="Kohler A."/>
            <person name="Sanchez-Garcia M."/>
            <person name="Andreopoulos B."/>
            <person name="Barry K.W."/>
            <person name="Bonito G."/>
            <person name="Buee M."/>
            <person name="Carver A."/>
            <person name="Chen C."/>
            <person name="Cichocki N."/>
            <person name="Clum A."/>
            <person name="Culley D."/>
            <person name="Crous P.W."/>
            <person name="Fauchery L."/>
            <person name="Girlanda M."/>
            <person name="Hayes R."/>
            <person name="Keri Z."/>
            <person name="LaButti K."/>
            <person name="Lipzen A."/>
            <person name="Lombard V."/>
            <person name="Magnuson J."/>
            <person name="Maillard F."/>
            <person name="Morin E."/>
            <person name="Murat C."/>
            <person name="Nolan M."/>
            <person name="Ohm R."/>
            <person name="Pangilinan J."/>
            <person name="Pereira M."/>
            <person name="Perotto S."/>
            <person name="Peter M."/>
            <person name="Riley R."/>
            <person name="Sitrit Y."/>
            <person name="Stielow B."/>
            <person name="Szollosi G."/>
            <person name="Zifcakova L."/>
            <person name="Stursova M."/>
            <person name="Spatafora J.W."/>
            <person name="Tedersoo L."/>
            <person name="Vaario L.-M."/>
            <person name="Yamada A."/>
            <person name="Yan M."/>
            <person name="Wang P."/>
            <person name="Xu J."/>
            <person name="Bruns T."/>
            <person name="Baldrian P."/>
            <person name="Vilgalys R."/>
            <person name="Henrissat B."/>
            <person name="Grigoriev I.V."/>
            <person name="Hibbett D."/>
            <person name="Nagy L.G."/>
            <person name="Martin F.M."/>
        </authorList>
    </citation>
    <scope>NUCLEOTIDE SEQUENCE</scope>
    <source>
        <strain evidence="5">Prilba</strain>
    </source>
</reference>
<dbReference type="SMART" id="SM00320">
    <property type="entry name" value="WD40"/>
    <property type="match status" value="7"/>
</dbReference>
<evidence type="ECO:0000313" key="6">
    <source>
        <dbReference type="Proteomes" id="UP000759537"/>
    </source>
</evidence>
<dbReference type="InterPro" id="IPR036322">
    <property type="entry name" value="WD40_repeat_dom_sf"/>
</dbReference>
<dbReference type="PROSITE" id="PS50082">
    <property type="entry name" value="WD_REPEATS_2"/>
    <property type="match status" value="4"/>
</dbReference>
<comment type="caution">
    <text evidence="5">The sequence shown here is derived from an EMBL/GenBank/DDBJ whole genome shotgun (WGS) entry which is preliminary data.</text>
</comment>
<dbReference type="PANTHER" id="PTHR44006:SF1">
    <property type="entry name" value="U5 SMALL NUCLEAR RIBONUCLEOPROTEIN 40 KDA PROTEIN"/>
    <property type="match status" value="1"/>
</dbReference>
<dbReference type="InterPro" id="IPR052234">
    <property type="entry name" value="U5_snRNP_Component"/>
</dbReference>
<reference evidence="5" key="2">
    <citation type="journal article" date="2020" name="Nat. Commun.">
        <title>Large-scale genome sequencing of mycorrhizal fungi provides insights into the early evolution of symbiotic traits.</title>
        <authorList>
            <person name="Miyauchi S."/>
            <person name="Kiss E."/>
            <person name="Kuo A."/>
            <person name="Drula E."/>
            <person name="Kohler A."/>
            <person name="Sanchez-Garcia M."/>
            <person name="Morin E."/>
            <person name="Andreopoulos B."/>
            <person name="Barry K.W."/>
            <person name="Bonito G."/>
            <person name="Buee M."/>
            <person name="Carver A."/>
            <person name="Chen C."/>
            <person name="Cichocki N."/>
            <person name="Clum A."/>
            <person name="Culley D."/>
            <person name="Crous P.W."/>
            <person name="Fauchery L."/>
            <person name="Girlanda M."/>
            <person name="Hayes R.D."/>
            <person name="Keri Z."/>
            <person name="LaButti K."/>
            <person name="Lipzen A."/>
            <person name="Lombard V."/>
            <person name="Magnuson J."/>
            <person name="Maillard F."/>
            <person name="Murat C."/>
            <person name="Nolan M."/>
            <person name="Ohm R.A."/>
            <person name="Pangilinan J."/>
            <person name="Pereira M.F."/>
            <person name="Perotto S."/>
            <person name="Peter M."/>
            <person name="Pfister S."/>
            <person name="Riley R."/>
            <person name="Sitrit Y."/>
            <person name="Stielow J.B."/>
            <person name="Szollosi G."/>
            <person name="Zifcakova L."/>
            <person name="Stursova M."/>
            <person name="Spatafora J.W."/>
            <person name="Tedersoo L."/>
            <person name="Vaario L.M."/>
            <person name="Yamada A."/>
            <person name="Yan M."/>
            <person name="Wang P."/>
            <person name="Xu J."/>
            <person name="Bruns T."/>
            <person name="Baldrian P."/>
            <person name="Vilgalys R."/>
            <person name="Dunand C."/>
            <person name="Henrissat B."/>
            <person name="Grigoriev I.V."/>
            <person name="Hibbett D."/>
            <person name="Nagy L.G."/>
            <person name="Martin F.M."/>
        </authorList>
    </citation>
    <scope>NUCLEOTIDE SEQUENCE</scope>
    <source>
        <strain evidence="5">Prilba</strain>
    </source>
</reference>
<dbReference type="EMBL" id="WHVB01000051">
    <property type="protein sequence ID" value="KAF8464969.1"/>
    <property type="molecule type" value="Genomic_DNA"/>
</dbReference>
<evidence type="ECO:0000313" key="5">
    <source>
        <dbReference type="EMBL" id="KAF8464969.1"/>
    </source>
</evidence>
<feature type="repeat" description="WD" evidence="3">
    <location>
        <begin position="60"/>
        <end position="91"/>
    </location>
</feature>
<dbReference type="PROSITE" id="PS50294">
    <property type="entry name" value="WD_REPEATS_REGION"/>
    <property type="match status" value="1"/>
</dbReference>
<keyword evidence="6" id="KW-1185">Reference proteome</keyword>
<dbReference type="AlphaFoldDB" id="A0A9P5MPL2"/>
<organism evidence="5 6">
    <name type="scientific">Russula ochroleuca</name>
    <dbReference type="NCBI Taxonomy" id="152965"/>
    <lineage>
        <taxon>Eukaryota</taxon>
        <taxon>Fungi</taxon>
        <taxon>Dikarya</taxon>
        <taxon>Basidiomycota</taxon>
        <taxon>Agaricomycotina</taxon>
        <taxon>Agaricomycetes</taxon>
        <taxon>Russulales</taxon>
        <taxon>Russulaceae</taxon>
        <taxon>Russula</taxon>
    </lineage>
</organism>
<evidence type="ECO:0000256" key="3">
    <source>
        <dbReference type="PROSITE-ProRule" id="PRU00221"/>
    </source>
</evidence>
<accession>A0A9P5MPL2</accession>
<dbReference type="CDD" id="cd00200">
    <property type="entry name" value="WD40"/>
    <property type="match status" value="1"/>
</dbReference>
<dbReference type="Proteomes" id="UP000759537">
    <property type="component" value="Unassembled WGS sequence"/>
</dbReference>